<keyword evidence="4" id="KW-0862">Zinc</keyword>
<dbReference type="EMBL" id="CAJOBR010005395">
    <property type="protein sequence ID" value="CAF4816536.1"/>
    <property type="molecule type" value="Genomic_DNA"/>
</dbReference>
<dbReference type="GO" id="GO:0008270">
    <property type="term" value="F:zinc ion binding"/>
    <property type="evidence" value="ECO:0007669"/>
    <property type="project" value="UniProtKB-KW"/>
</dbReference>
<dbReference type="EMBL" id="CAJNYT010004628">
    <property type="protein sequence ID" value="CAF3674812.1"/>
    <property type="molecule type" value="Genomic_DNA"/>
</dbReference>
<comment type="caution">
    <text evidence="6">The sequence shown here is derived from an EMBL/GenBank/DDBJ whole genome shotgun (WGS) entry which is preliminary data.</text>
</comment>
<evidence type="ECO:0000313" key="7">
    <source>
        <dbReference type="EMBL" id="CAF4816536.1"/>
    </source>
</evidence>
<keyword evidence="3" id="KW-0863">Zinc-finger</keyword>
<evidence type="ECO:0000256" key="4">
    <source>
        <dbReference type="ARBA" id="ARBA00022833"/>
    </source>
</evidence>
<comment type="subcellular location">
    <subcellularLocation>
        <location evidence="1">Nucleus</location>
    </subcellularLocation>
</comment>
<dbReference type="GO" id="GO:0005634">
    <property type="term" value="C:nucleus"/>
    <property type="evidence" value="ECO:0007669"/>
    <property type="project" value="UniProtKB-SubCell"/>
</dbReference>
<dbReference type="SUPFAM" id="SSF53098">
    <property type="entry name" value="Ribonuclease H-like"/>
    <property type="match status" value="1"/>
</dbReference>
<evidence type="ECO:0000256" key="1">
    <source>
        <dbReference type="ARBA" id="ARBA00004123"/>
    </source>
</evidence>
<evidence type="ECO:0000256" key="2">
    <source>
        <dbReference type="ARBA" id="ARBA00022723"/>
    </source>
</evidence>
<sequence length="338" mass="38910">MNFLKQFFEFTRPGNNNISGQCKLCGKLYADKLKSMGNFHKHLKPKTDTNDYSENLTTNVIKINQAMLEELIVRCNLPPSIIERNGFRNFFKMVAPKWKPASARHFRKTLLPSLLNNVQDKIKNLLDSVDHLCITVDVWTDRRGRSFVGVSEHFLDLEYVPQALLLDFLRLKGPHTGENIQNITIQILDNIKIKGKVYRIITDNASSMIKAYKFGLSVTDVDYTIKDDNKQQQDDDYDGLSEWLLVDWCENNNDLFDKGDDPAKRLSYFAHSLQLTIGDGLKYTPYLSKSLSKCIKLPRRSHKSTKVADILDDIGKTINKSNMTRWSLNIFLLNLLLD</sequence>
<accession>A0A818SLZ9</accession>
<organism evidence="6 8">
    <name type="scientific">Rotaria socialis</name>
    <dbReference type="NCBI Taxonomy" id="392032"/>
    <lineage>
        <taxon>Eukaryota</taxon>
        <taxon>Metazoa</taxon>
        <taxon>Spiralia</taxon>
        <taxon>Gnathifera</taxon>
        <taxon>Rotifera</taxon>
        <taxon>Eurotatoria</taxon>
        <taxon>Bdelloidea</taxon>
        <taxon>Philodinida</taxon>
        <taxon>Philodinidae</taxon>
        <taxon>Rotaria</taxon>
    </lineage>
</organism>
<dbReference type="PANTHER" id="PTHR46481:SF10">
    <property type="entry name" value="ZINC FINGER BED DOMAIN-CONTAINING PROTEIN 39"/>
    <property type="match status" value="1"/>
</dbReference>
<evidence type="ECO:0000313" key="8">
    <source>
        <dbReference type="Proteomes" id="UP000663872"/>
    </source>
</evidence>
<evidence type="ECO:0000256" key="5">
    <source>
        <dbReference type="ARBA" id="ARBA00023242"/>
    </source>
</evidence>
<keyword evidence="5" id="KW-0539">Nucleus</keyword>
<dbReference type="Proteomes" id="UP000663872">
    <property type="component" value="Unassembled WGS sequence"/>
</dbReference>
<gene>
    <name evidence="6" type="ORF">GRG538_LOCUS26619</name>
    <name evidence="7" type="ORF">QYT958_LOCUS24795</name>
</gene>
<dbReference type="Proteomes" id="UP000663848">
    <property type="component" value="Unassembled WGS sequence"/>
</dbReference>
<name>A0A818SLZ9_9BILA</name>
<reference evidence="6" key="1">
    <citation type="submission" date="2021-02" db="EMBL/GenBank/DDBJ databases">
        <authorList>
            <person name="Nowell W R."/>
        </authorList>
    </citation>
    <scope>NUCLEOTIDE SEQUENCE</scope>
</reference>
<dbReference type="InterPro" id="IPR052035">
    <property type="entry name" value="ZnF_BED_domain_contain"/>
</dbReference>
<evidence type="ECO:0000313" key="6">
    <source>
        <dbReference type="EMBL" id="CAF3674812.1"/>
    </source>
</evidence>
<proteinExistence type="predicted"/>
<dbReference type="InterPro" id="IPR012337">
    <property type="entry name" value="RNaseH-like_sf"/>
</dbReference>
<keyword evidence="2" id="KW-0479">Metal-binding</keyword>
<evidence type="ECO:0000256" key="3">
    <source>
        <dbReference type="ARBA" id="ARBA00022771"/>
    </source>
</evidence>
<dbReference type="PANTHER" id="PTHR46481">
    <property type="entry name" value="ZINC FINGER BED DOMAIN-CONTAINING PROTEIN 4"/>
    <property type="match status" value="1"/>
</dbReference>
<protein>
    <submittedName>
        <fullName evidence="6">Uncharacterized protein</fullName>
    </submittedName>
</protein>
<dbReference type="AlphaFoldDB" id="A0A818SLZ9"/>